<dbReference type="PANTHER" id="PTHR33909:SF1">
    <property type="entry name" value="SEC TRANSLOCON ACCESSORY COMPLEX SUBUNIT YAJC"/>
    <property type="match status" value="1"/>
</dbReference>
<dbReference type="EMBL" id="CP022115">
    <property type="protein sequence ID" value="ASJ25608.1"/>
    <property type="molecule type" value="Genomic_DNA"/>
</dbReference>
<sequence length="92" mass="10554">MNEQLMSFLPMIVIFVLFWFLLVRPQQKKMKEHKTMLEALQKGDEVVTQAGMIGRITKLDDNNVTVEVAKNVEIQFQRAAIGNKLEKGSYKG</sequence>
<evidence type="ECO:0000256" key="3">
    <source>
        <dbReference type="ARBA" id="ARBA00014962"/>
    </source>
</evidence>
<keyword evidence="10 11" id="KW-0472">Membrane</keyword>
<dbReference type="OrthoDB" id="9811406at2"/>
<dbReference type="PANTHER" id="PTHR33909">
    <property type="entry name" value="SEC TRANSLOCON ACCESSORY COMPLEX SUBUNIT YAJC"/>
    <property type="match status" value="1"/>
</dbReference>
<name>A0A248LLJ2_9NEIS</name>
<dbReference type="NCBIfam" id="TIGR00739">
    <property type="entry name" value="yajC"/>
    <property type="match status" value="1"/>
</dbReference>
<keyword evidence="8 11" id="KW-1133">Transmembrane helix</keyword>
<comment type="subcellular location">
    <subcellularLocation>
        <location evidence="1">Cell membrane</location>
        <topology evidence="1">Single-pass membrane protein</topology>
    </subcellularLocation>
</comment>
<gene>
    <name evidence="12" type="primary">yajC</name>
    <name evidence="13" type="ORF">LH440_12810</name>
    <name evidence="12" type="ORF">LHGZ1_2777</name>
</gene>
<evidence type="ECO:0000256" key="9">
    <source>
        <dbReference type="ARBA" id="ARBA00023010"/>
    </source>
</evidence>
<dbReference type="Pfam" id="PF02699">
    <property type="entry name" value="YajC"/>
    <property type="match status" value="1"/>
</dbReference>
<dbReference type="RefSeq" id="WP_012698203.1">
    <property type="nucleotide sequence ID" value="NZ_CP022115.1"/>
</dbReference>
<reference evidence="13 15" key="4">
    <citation type="submission" date="2021-10" db="EMBL/GenBank/DDBJ databases">
        <title>Whole-genome sequencing analysis of Laribacter hongkongensis: virulence gene profiles, carbohydrate-active enzyme prediction, and antimicrobial resistance characterization.</title>
        <authorList>
            <person name="Yuan P."/>
            <person name="Zhan Y."/>
            <person name="Chen D."/>
        </authorList>
    </citation>
    <scope>NUCLEOTIDE SEQUENCE [LARGE SCALE GENOMIC DNA]</scope>
    <source>
        <strain evidence="13 15">W67</strain>
    </source>
</reference>
<keyword evidence="5" id="KW-1003">Cell membrane</keyword>
<organism evidence="12 14">
    <name type="scientific">Laribacter hongkongensis</name>
    <dbReference type="NCBI Taxonomy" id="168471"/>
    <lineage>
        <taxon>Bacteria</taxon>
        <taxon>Pseudomonadati</taxon>
        <taxon>Pseudomonadota</taxon>
        <taxon>Betaproteobacteria</taxon>
        <taxon>Neisseriales</taxon>
        <taxon>Aquaspirillaceae</taxon>
        <taxon>Laribacter</taxon>
    </lineage>
</organism>
<dbReference type="SMART" id="SM01323">
    <property type="entry name" value="YajC"/>
    <property type="match status" value="1"/>
</dbReference>
<evidence type="ECO:0000313" key="14">
    <source>
        <dbReference type="Proteomes" id="UP000197424"/>
    </source>
</evidence>
<dbReference type="EMBL" id="JAJAXM010000026">
    <property type="protein sequence ID" value="MCG9026767.1"/>
    <property type="molecule type" value="Genomic_DNA"/>
</dbReference>
<feature type="transmembrane region" description="Helical" evidence="11">
    <location>
        <begin position="6"/>
        <end position="23"/>
    </location>
</feature>
<dbReference type="GO" id="GO:0015031">
    <property type="term" value="P:protein transport"/>
    <property type="evidence" value="ECO:0007669"/>
    <property type="project" value="UniProtKB-KW"/>
</dbReference>
<evidence type="ECO:0000256" key="5">
    <source>
        <dbReference type="ARBA" id="ARBA00022475"/>
    </source>
</evidence>
<evidence type="ECO:0000313" key="12">
    <source>
        <dbReference type="EMBL" id="ASJ25608.1"/>
    </source>
</evidence>
<evidence type="ECO:0000256" key="8">
    <source>
        <dbReference type="ARBA" id="ARBA00022989"/>
    </source>
</evidence>
<evidence type="ECO:0000256" key="10">
    <source>
        <dbReference type="ARBA" id="ARBA00023136"/>
    </source>
</evidence>
<evidence type="ECO:0000256" key="4">
    <source>
        <dbReference type="ARBA" id="ARBA00022448"/>
    </source>
</evidence>
<keyword evidence="4" id="KW-0813">Transport</keyword>
<dbReference type="PRINTS" id="PR01853">
    <property type="entry name" value="YAJCTRNLCASE"/>
</dbReference>
<accession>A0A248LLJ2</accession>
<dbReference type="GO" id="GO:0005886">
    <property type="term" value="C:plasma membrane"/>
    <property type="evidence" value="ECO:0007669"/>
    <property type="project" value="UniProtKB-SubCell"/>
</dbReference>
<keyword evidence="6 11" id="KW-0812">Transmembrane</keyword>
<reference evidence="14" key="2">
    <citation type="submission" date="2017-06" db="EMBL/GenBank/DDBJ databases">
        <title>Whole genome sequence of Laribacter hongkongensis LHGZ1.</title>
        <authorList>
            <person name="Chen D."/>
            <person name="Wu H."/>
            <person name="Chen J."/>
        </authorList>
    </citation>
    <scope>NUCLEOTIDE SEQUENCE [LARGE SCALE GENOMIC DNA]</scope>
    <source>
        <strain evidence="14">LHGZ1</strain>
    </source>
</reference>
<reference evidence="12" key="1">
    <citation type="journal article" date="2017" name="J. Antimicrob. Chemother.">
        <title>Emergence and genomic analysis of MDR Laribacter hongkongensis strain HLGZ1 from Guangzhou, China.</title>
        <authorList>
            <person name="Wu H.K."/>
            <person name="Chen J.H."/>
            <person name="Yang L."/>
            <person name="Li A.R."/>
            <person name="Su D.H."/>
            <person name="Lin Y.P."/>
            <person name="Chen D.Q."/>
        </authorList>
    </citation>
    <scope>NUCLEOTIDE SEQUENCE</scope>
    <source>
        <strain evidence="12">HLGZ1</strain>
    </source>
</reference>
<evidence type="ECO:0000313" key="13">
    <source>
        <dbReference type="EMBL" id="MCG9026767.1"/>
    </source>
</evidence>
<dbReference type="OMA" id="GMEMIIM"/>
<protein>
    <recommendedName>
        <fullName evidence="3">Sec translocon accessory complex subunit YajC</fullName>
    </recommendedName>
</protein>
<evidence type="ECO:0000256" key="2">
    <source>
        <dbReference type="ARBA" id="ARBA00006742"/>
    </source>
</evidence>
<evidence type="ECO:0000313" key="15">
    <source>
        <dbReference type="Proteomes" id="UP001200247"/>
    </source>
</evidence>
<proteinExistence type="inferred from homology"/>
<reference evidence="12" key="3">
    <citation type="submission" date="2017-06" db="EMBL/GenBank/DDBJ databases">
        <authorList>
            <person name="Kim H.J."/>
            <person name="Triplett B.A."/>
        </authorList>
    </citation>
    <scope>NUCLEOTIDE SEQUENCE</scope>
    <source>
        <strain evidence="12">HLGZ1</strain>
    </source>
</reference>
<evidence type="ECO:0000256" key="1">
    <source>
        <dbReference type="ARBA" id="ARBA00004162"/>
    </source>
</evidence>
<evidence type="ECO:0000256" key="6">
    <source>
        <dbReference type="ARBA" id="ARBA00022692"/>
    </source>
</evidence>
<evidence type="ECO:0000256" key="11">
    <source>
        <dbReference type="SAM" id="Phobius"/>
    </source>
</evidence>
<evidence type="ECO:0000256" key="7">
    <source>
        <dbReference type="ARBA" id="ARBA00022927"/>
    </source>
</evidence>
<dbReference type="AlphaFoldDB" id="A0A248LLJ2"/>
<dbReference type="Proteomes" id="UP000197424">
    <property type="component" value="Chromosome"/>
</dbReference>
<dbReference type="Proteomes" id="UP001200247">
    <property type="component" value="Unassembled WGS sequence"/>
</dbReference>
<keyword evidence="7" id="KW-0653">Protein transport</keyword>
<keyword evidence="9" id="KW-0811">Translocation</keyword>
<comment type="similarity">
    <text evidence="2">Belongs to the YajC family.</text>
</comment>
<dbReference type="InterPro" id="IPR003849">
    <property type="entry name" value="Preprotein_translocase_YajC"/>
</dbReference>
<dbReference type="GeneID" id="75110036"/>